<organism evidence="1 2">
    <name type="scientific">Geodermatophilus africanus</name>
    <dbReference type="NCBI Taxonomy" id="1137993"/>
    <lineage>
        <taxon>Bacteria</taxon>
        <taxon>Bacillati</taxon>
        <taxon>Actinomycetota</taxon>
        <taxon>Actinomycetes</taxon>
        <taxon>Geodermatophilales</taxon>
        <taxon>Geodermatophilaceae</taxon>
        <taxon>Geodermatophilus</taxon>
    </lineage>
</organism>
<sequence>MTIDEKAAFYFRHRTTIEEWAALRDVARQALIPALDGLGDRLLASAGTDEVSLVEDEGQWARVGLRKAAWGGAGWDLSIILGWHSTWLLNPATSTPWPYVAVHVGPEATAPVAQTRVARDRCLQTARSIGLTAPREDYFPVWGYITPAPDVSEMTQFVDQCFGVFQTAWRSLHTLIDDVARQPVSRGRR</sequence>
<dbReference type="EMBL" id="FNOT01000007">
    <property type="protein sequence ID" value="SDY49729.1"/>
    <property type="molecule type" value="Genomic_DNA"/>
</dbReference>
<evidence type="ECO:0000313" key="1">
    <source>
        <dbReference type="EMBL" id="SDY49729.1"/>
    </source>
</evidence>
<dbReference type="AlphaFoldDB" id="A0A1H3KCR0"/>
<protein>
    <submittedName>
        <fullName evidence="1">Uncharacterized protein</fullName>
    </submittedName>
</protein>
<gene>
    <name evidence="1" type="ORF">SAMN05660209_03024</name>
</gene>
<dbReference type="OrthoDB" id="5180918at2"/>
<accession>A0A1H3KCR0</accession>
<evidence type="ECO:0000313" key="2">
    <source>
        <dbReference type="Proteomes" id="UP000198921"/>
    </source>
</evidence>
<name>A0A1H3KCR0_9ACTN</name>
<dbReference type="RefSeq" id="WP_091157896.1">
    <property type="nucleotide sequence ID" value="NZ_FNOT01000007.1"/>
</dbReference>
<keyword evidence="2" id="KW-1185">Reference proteome</keyword>
<reference evidence="2" key="1">
    <citation type="submission" date="2016-10" db="EMBL/GenBank/DDBJ databases">
        <authorList>
            <person name="Varghese N."/>
            <person name="Submissions S."/>
        </authorList>
    </citation>
    <scope>NUCLEOTIDE SEQUENCE [LARGE SCALE GENOMIC DNA]</scope>
    <source>
        <strain evidence="2">DSM 45422</strain>
    </source>
</reference>
<dbReference type="Proteomes" id="UP000198921">
    <property type="component" value="Unassembled WGS sequence"/>
</dbReference>
<proteinExistence type="predicted"/>